<evidence type="ECO:0000313" key="1">
    <source>
        <dbReference type="EMBL" id="GBN57232.1"/>
    </source>
</evidence>
<protein>
    <submittedName>
        <fullName evidence="1">Uncharacterized protein</fullName>
    </submittedName>
</protein>
<evidence type="ECO:0000313" key="2">
    <source>
        <dbReference type="Proteomes" id="UP000499080"/>
    </source>
</evidence>
<dbReference type="AlphaFoldDB" id="A0A4Y2Q1R4"/>
<keyword evidence="2" id="KW-1185">Reference proteome</keyword>
<reference evidence="1 2" key="1">
    <citation type="journal article" date="2019" name="Sci. Rep.">
        <title>Orb-weaving spider Araneus ventricosus genome elucidates the spidroin gene catalogue.</title>
        <authorList>
            <person name="Kono N."/>
            <person name="Nakamura H."/>
            <person name="Ohtoshi R."/>
            <person name="Moran D.A.P."/>
            <person name="Shinohara A."/>
            <person name="Yoshida Y."/>
            <person name="Fujiwara M."/>
            <person name="Mori M."/>
            <person name="Tomita M."/>
            <person name="Arakawa K."/>
        </authorList>
    </citation>
    <scope>NUCLEOTIDE SEQUENCE [LARGE SCALE GENOMIC DNA]</scope>
</reference>
<gene>
    <name evidence="1" type="ORF">AVEN_178315_1</name>
</gene>
<organism evidence="1 2">
    <name type="scientific">Araneus ventricosus</name>
    <name type="common">Orbweaver spider</name>
    <name type="synonym">Epeira ventricosa</name>
    <dbReference type="NCBI Taxonomy" id="182803"/>
    <lineage>
        <taxon>Eukaryota</taxon>
        <taxon>Metazoa</taxon>
        <taxon>Ecdysozoa</taxon>
        <taxon>Arthropoda</taxon>
        <taxon>Chelicerata</taxon>
        <taxon>Arachnida</taxon>
        <taxon>Araneae</taxon>
        <taxon>Araneomorphae</taxon>
        <taxon>Entelegynae</taxon>
        <taxon>Araneoidea</taxon>
        <taxon>Araneidae</taxon>
        <taxon>Araneus</taxon>
    </lineage>
</organism>
<sequence length="93" mass="10654">MKKATTFGEKSIWRGKKFNLADRTMLLKSSQYGNGMRKARTCFAAIFKTVKSRIDCMRLKSHAWKLLNEFGAQRYWQGMLRELTGGAALLCIS</sequence>
<dbReference type="Proteomes" id="UP000499080">
    <property type="component" value="Unassembled WGS sequence"/>
</dbReference>
<accession>A0A4Y2Q1R4</accession>
<proteinExistence type="predicted"/>
<dbReference type="EMBL" id="BGPR01012699">
    <property type="protein sequence ID" value="GBN57232.1"/>
    <property type="molecule type" value="Genomic_DNA"/>
</dbReference>
<comment type="caution">
    <text evidence="1">The sequence shown here is derived from an EMBL/GenBank/DDBJ whole genome shotgun (WGS) entry which is preliminary data.</text>
</comment>
<name>A0A4Y2Q1R4_ARAVE</name>